<dbReference type="InterPro" id="IPR057739">
    <property type="entry name" value="Glyco_hydro_29_N"/>
</dbReference>
<dbReference type="PRINTS" id="PR00741">
    <property type="entry name" value="GLHYDRLASE29"/>
</dbReference>
<keyword evidence="4 8" id="KW-0732">Signal</keyword>
<feature type="domain" description="Glycoside hydrolase family 29 N-terminal" evidence="9">
    <location>
        <begin position="29"/>
        <end position="329"/>
    </location>
</feature>
<dbReference type="PIRSF" id="PIRSF001092">
    <property type="entry name" value="Alpha-L-fucosidase"/>
    <property type="match status" value="1"/>
</dbReference>
<accession>A0A4R8DIY9</accession>
<evidence type="ECO:0000256" key="3">
    <source>
        <dbReference type="ARBA" id="ARBA00012662"/>
    </source>
</evidence>
<comment type="function">
    <text evidence="1">Alpha-L-fucosidase is responsible for hydrolyzing the alpha-1,6-linked fucose joined to the reducing-end N-acetylglucosamine of the carbohydrate moieties of glycoproteins.</text>
</comment>
<feature type="site" description="May be important for catalysis" evidence="7">
    <location>
        <position position="262"/>
    </location>
</feature>
<sequence length="440" mass="50131">MLRKCLLYLAYLLPLGGLAQHIDPETIKDKMQWYQDAKLGIFIHWGVYSVNGVDESWSFYNNKIPYPIYMQQLKGFTAAHYDPQAWADLIKASGARYAVLTTKHHDGVALWDTKLSDLNVAKRTPAGRDVVGPFFKALRADGIRCGAYFSLLDWSQPDYPGFRKDSSRYRIEDDYPRWDRYRRFCQGQIVELMDRFHPDLVWFDGDWEHSPEEWEAEHIRHLILSRNPQTVINGRLQGYGDYATPEQNIPVSRPAYPWWELCYTSNNNWGYHPDDTNFKTPAEVISVFADVIYNGGNLLLDIGPRADGTIPDEETHLLKELGRWTNAHQEAIFGTLPGIPQGHFFGPSTLSKDSATLYLFLPSKTYGQVLVKGLSNNIQDIRVVGTGQHLTHKIVGKISWSAVPGLVYIDVPATVLDEYMTVLALRLDGPVRLYKGQGGY</sequence>
<dbReference type="PANTHER" id="PTHR10030:SF37">
    <property type="entry name" value="ALPHA-L-FUCOSIDASE-RELATED"/>
    <property type="match status" value="1"/>
</dbReference>
<comment type="caution">
    <text evidence="10">The sequence shown here is derived from an EMBL/GenBank/DDBJ whole genome shotgun (WGS) entry which is preliminary data.</text>
</comment>
<evidence type="ECO:0000256" key="2">
    <source>
        <dbReference type="ARBA" id="ARBA00007951"/>
    </source>
</evidence>
<evidence type="ECO:0000256" key="6">
    <source>
        <dbReference type="ARBA" id="ARBA00023295"/>
    </source>
</evidence>
<reference evidence="10 11" key="1">
    <citation type="submission" date="2019-03" db="EMBL/GenBank/DDBJ databases">
        <title>Genomic Encyclopedia of Type Strains, Phase IV (KMG-IV): sequencing the most valuable type-strain genomes for metagenomic binning, comparative biology and taxonomic classification.</title>
        <authorList>
            <person name="Goeker M."/>
        </authorList>
    </citation>
    <scope>NUCLEOTIDE SEQUENCE [LARGE SCALE GENOMIC DNA]</scope>
    <source>
        <strain evidence="10 11">DSM 100059</strain>
    </source>
</reference>
<organism evidence="10 11">
    <name type="scientific">Dinghuibacter silviterrae</name>
    <dbReference type="NCBI Taxonomy" id="1539049"/>
    <lineage>
        <taxon>Bacteria</taxon>
        <taxon>Pseudomonadati</taxon>
        <taxon>Bacteroidota</taxon>
        <taxon>Chitinophagia</taxon>
        <taxon>Chitinophagales</taxon>
        <taxon>Chitinophagaceae</taxon>
        <taxon>Dinghuibacter</taxon>
    </lineage>
</organism>
<evidence type="ECO:0000313" key="10">
    <source>
        <dbReference type="EMBL" id="TDW97527.1"/>
    </source>
</evidence>
<dbReference type="GO" id="GO:0004560">
    <property type="term" value="F:alpha-L-fucosidase activity"/>
    <property type="evidence" value="ECO:0007669"/>
    <property type="project" value="InterPro"/>
</dbReference>
<dbReference type="AlphaFoldDB" id="A0A4R8DIY9"/>
<dbReference type="InterPro" id="IPR000933">
    <property type="entry name" value="Glyco_hydro_29"/>
</dbReference>
<dbReference type="PANTHER" id="PTHR10030">
    <property type="entry name" value="ALPHA-L-FUCOSIDASE"/>
    <property type="match status" value="1"/>
</dbReference>
<keyword evidence="6" id="KW-0326">Glycosidase</keyword>
<dbReference type="Pfam" id="PF01120">
    <property type="entry name" value="Alpha_L_fucos"/>
    <property type="match status" value="1"/>
</dbReference>
<dbReference type="EMBL" id="SODV01000002">
    <property type="protein sequence ID" value="TDW97527.1"/>
    <property type="molecule type" value="Genomic_DNA"/>
</dbReference>
<dbReference type="EC" id="3.2.1.51" evidence="3"/>
<keyword evidence="11" id="KW-1185">Reference proteome</keyword>
<evidence type="ECO:0000256" key="1">
    <source>
        <dbReference type="ARBA" id="ARBA00004071"/>
    </source>
</evidence>
<keyword evidence="5" id="KW-0378">Hydrolase</keyword>
<dbReference type="InterPro" id="IPR017853">
    <property type="entry name" value="GH"/>
</dbReference>
<dbReference type="GO" id="GO:0005764">
    <property type="term" value="C:lysosome"/>
    <property type="evidence" value="ECO:0007669"/>
    <property type="project" value="TreeGrafter"/>
</dbReference>
<gene>
    <name evidence="10" type="ORF">EDB95_5377</name>
</gene>
<evidence type="ECO:0000259" key="9">
    <source>
        <dbReference type="Pfam" id="PF01120"/>
    </source>
</evidence>
<feature type="chain" id="PRO_5020435949" description="alpha-L-fucosidase" evidence="8">
    <location>
        <begin position="20"/>
        <end position="440"/>
    </location>
</feature>
<dbReference type="GO" id="GO:0006004">
    <property type="term" value="P:fucose metabolic process"/>
    <property type="evidence" value="ECO:0007669"/>
    <property type="project" value="InterPro"/>
</dbReference>
<name>A0A4R8DIY9_9BACT</name>
<dbReference type="RefSeq" id="WP_133999915.1">
    <property type="nucleotide sequence ID" value="NZ_SODV01000002.1"/>
</dbReference>
<evidence type="ECO:0000256" key="7">
    <source>
        <dbReference type="PIRSR" id="PIRSR001092-1"/>
    </source>
</evidence>
<dbReference type="InterPro" id="IPR016286">
    <property type="entry name" value="FUC_metazoa-typ"/>
</dbReference>
<dbReference type="GO" id="GO:0016139">
    <property type="term" value="P:glycoside catabolic process"/>
    <property type="evidence" value="ECO:0007669"/>
    <property type="project" value="TreeGrafter"/>
</dbReference>
<feature type="signal peptide" evidence="8">
    <location>
        <begin position="1"/>
        <end position="19"/>
    </location>
</feature>
<evidence type="ECO:0000256" key="4">
    <source>
        <dbReference type="ARBA" id="ARBA00022729"/>
    </source>
</evidence>
<protein>
    <recommendedName>
        <fullName evidence="3">alpha-L-fucosidase</fullName>
        <ecNumber evidence="3">3.2.1.51</ecNumber>
    </recommendedName>
</protein>
<evidence type="ECO:0000313" key="11">
    <source>
        <dbReference type="Proteomes" id="UP000294498"/>
    </source>
</evidence>
<evidence type="ECO:0000256" key="8">
    <source>
        <dbReference type="SAM" id="SignalP"/>
    </source>
</evidence>
<proteinExistence type="inferred from homology"/>
<evidence type="ECO:0000256" key="5">
    <source>
        <dbReference type="ARBA" id="ARBA00022801"/>
    </source>
</evidence>
<dbReference type="Gene3D" id="3.20.20.80">
    <property type="entry name" value="Glycosidases"/>
    <property type="match status" value="1"/>
</dbReference>
<comment type="similarity">
    <text evidence="2">Belongs to the glycosyl hydrolase 29 family.</text>
</comment>
<dbReference type="OrthoDB" id="107551at2"/>
<dbReference type="SUPFAM" id="SSF51445">
    <property type="entry name" value="(Trans)glycosidases"/>
    <property type="match status" value="1"/>
</dbReference>
<dbReference type="SMART" id="SM00812">
    <property type="entry name" value="Alpha_L_fucos"/>
    <property type="match status" value="1"/>
</dbReference>
<dbReference type="Proteomes" id="UP000294498">
    <property type="component" value="Unassembled WGS sequence"/>
</dbReference>